<keyword evidence="2 4" id="KW-0808">Transferase</keyword>
<keyword evidence="8" id="KW-1185">Reference proteome</keyword>
<dbReference type="InterPro" id="IPR010280">
    <property type="entry name" value="U5_MeTrfase_fam"/>
</dbReference>
<dbReference type="PANTHER" id="PTHR11061">
    <property type="entry name" value="RNA M5U METHYLTRANSFERASE"/>
    <property type="match status" value="1"/>
</dbReference>
<accession>A0A812RNU9</accession>
<dbReference type="PROSITE" id="PS51687">
    <property type="entry name" value="SAM_MT_RNA_M5U"/>
    <property type="match status" value="1"/>
</dbReference>
<evidence type="ECO:0000313" key="8">
    <source>
        <dbReference type="Proteomes" id="UP000604046"/>
    </source>
</evidence>
<dbReference type="InterPro" id="IPR030391">
    <property type="entry name" value="MeTrfase_TrmA_CS"/>
</dbReference>
<dbReference type="OrthoDB" id="442193at2759"/>
<dbReference type="GO" id="GO:0009451">
    <property type="term" value="P:RNA modification"/>
    <property type="evidence" value="ECO:0007669"/>
    <property type="project" value="UniProtKB-ARBA"/>
</dbReference>
<dbReference type="PROSITE" id="PS51622">
    <property type="entry name" value="SAM_MT_RNA_M5U_2"/>
    <property type="match status" value="1"/>
</dbReference>
<dbReference type="InterPro" id="IPR012340">
    <property type="entry name" value="NA-bd_OB-fold"/>
</dbReference>
<gene>
    <name evidence="7" type="ORF">SNAT2548_LOCUS24600</name>
</gene>
<dbReference type="Gene3D" id="2.40.50.140">
    <property type="entry name" value="Nucleic acid-binding proteins"/>
    <property type="match status" value="1"/>
</dbReference>
<dbReference type="InterPro" id="IPR029063">
    <property type="entry name" value="SAM-dependent_MTases_sf"/>
</dbReference>
<dbReference type="GO" id="GO:0032259">
    <property type="term" value="P:methylation"/>
    <property type="evidence" value="ECO:0007669"/>
    <property type="project" value="UniProtKB-KW"/>
</dbReference>
<feature type="binding site" evidence="4">
    <location>
        <position position="274"/>
    </location>
    <ligand>
        <name>S-adenosyl-L-methionine</name>
        <dbReference type="ChEBI" id="CHEBI:59789"/>
    </ligand>
</feature>
<sequence length="447" mass="49272">MVMFAIPGELVEVRIERNYSRYSEAKLLNVLEPSPDRVEPKCPLYTKCGGCQYQHLAYSAELDWKRRHVKSALEDFSGMKLPEELVAETTASPKEYHYRQKLTPRLQGMAPKGGDPRFQDVDADGPIGICAQEWGDYRDANGRRFRPVVEIEACPLATEAINAALPTAKALLRKRAARFLAPLSQAARRAASQRKRGELVSLLRQTRLDGVVCDRWNQVMTEEIPGVGKFKFAAGRFFQVNGSILPSFVRAVVDAAAASWIGEEGRPQFLIDVYCGVGLFALAGSSLFEATFGIEVDKKAVALARENAKLNSICNAKFIRGDARRGLAQVAKEAPARISTVVVDPPREGLSRETCQLLTEWRPRRVVYVSCDPATQARDLQVLHAAGYEPQSVRPFDLFPQTRHVESVLVLELPADGLDPATAPGSEEGGKKAANNLLNPKGLGFRV</sequence>
<evidence type="ECO:0000256" key="3">
    <source>
        <dbReference type="ARBA" id="ARBA00022691"/>
    </source>
</evidence>
<keyword evidence="3 4" id="KW-0949">S-adenosyl-L-methionine</keyword>
<feature type="active site" evidence="5">
    <location>
        <position position="371"/>
    </location>
</feature>
<proteinExistence type="inferred from homology"/>
<dbReference type="GO" id="GO:0008033">
    <property type="term" value="P:tRNA processing"/>
    <property type="evidence" value="ECO:0007669"/>
    <property type="project" value="InterPro"/>
</dbReference>
<comment type="similarity">
    <text evidence="4">Belongs to the class I-like SAM-binding methyltransferase superfamily. RNA M5U methyltransferase family.</text>
</comment>
<name>A0A812RNU9_9DINO</name>
<evidence type="ECO:0000256" key="1">
    <source>
        <dbReference type="ARBA" id="ARBA00022603"/>
    </source>
</evidence>
<feature type="binding site" evidence="4">
    <location>
        <position position="295"/>
    </location>
    <ligand>
        <name>S-adenosyl-L-methionine</name>
        <dbReference type="ChEBI" id="CHEBI:59789"/>
    </ligand>
</feature>
<dbReference type="InterPro" id="IPR025795">
    <property type="entry name" value="tRNA_(uracil-5-)_MeTrfase"/>
</dbReference>
<comment type="caution">
    <text evidence="7">The sequence shown here is derived from an EMBL/GenBank/DDBJ whole genome shotgun (WGS) entry which is preliminary data.</text>
</comment>
<dbReference type="Proteomes" id="UP000604046">
    <property type="component" value="Unassembled WGS sequence"/>
</dbReference>
<evidence type="ECO:0000256" key="5">
    <source>
        <dbReference type="PROSITE-ProRule" id="PRU10015"/>
    </source>
</evidence>
<dbReference type="AlphaFoldDB" id="A0A812RNU9"/>
<dbReference type="InterPro" id="IPR030390">
    <property type="entry name" value="MeTrfase_TrmA_AS"/>
</dbReference>
<evidence type="ECO:0000256" key="2">
    <source>
        <dbReference type="ARBA" id="ARBA00022679"/>
    </source>
</evidence>
<dbReference type="GO" id="GO:0030697">
    <property type="term" value="F:tRNA (uracil(54)-C5)-methyltransferase activity, S-adenosyl methionine-dependent"/>
    <property type="evidence" value="ECO:0007669"/>
    <property type="project" value="InterPro"/>
</dbReference>
<dbReference type="Pfam" id="PF05958">
    <property type="entry name" value="tRNA_U5-meth_tr"/>
    <property type="match status" value="1"/>
</dbReference>
<evidence type="ECO:0000256" key="4">
    <source>
        <dbReference type="PROSITE-ProRule" id="PRU01024"/>
    </source>
</evidence>
<feature type="region of interest" description="Disordered" evidence="6">
    <location>
        <begin position="419"/>
        <end position="447"/>
    </location>
</feature>
<protein>
    <submittedName>
        <fullName evidence="7">Uncharacterized protein</fullName>
    </submittedName>
</protein>
<dbReference type="Gene3D" id="3.40.50.150">
    <property type="entry name" value="Vaccinia Virus protein VP39"/>
    <property type="match status" value="2"/>
</dbReference>
<dbReference type="EMBL" id="CAJNDS010002363">
    <property type="protein sequence ID" value="CAE7450008.1"/>
    <property type="molecule type" value="Genomic_DNA"/>
</dbReference>
<organism evidence="7 8">
    <name type="scientific">Symbiodinium natans</name>
    <dbReference type="NCBI Taxonomy" id="878477"/>
    <lineage>
        <taxon>Eukaryota</taxon>
        <taxon>Sar</taxon>
        <taxon>Alveolata</taxon>
        <taxon>Dinophyceae</taxon>
        <taxon>Suessiales</taxon>
        <taxon>Symbiodiniaceae</taxon>
        <taxon>Symbiodinium</taxon>
    </lineage>
</organism>
<evidence type="ECO:0000256" key="6">
    <source>
        <dbReference type="SAM" id="MobiDB-lite"/>
    </source>
</evidence>
<reference evidence="7" key="1">
    <citation type="submission" date="2021-02" db="EMBL/GenBank/DDBJ databases">
        <authorList>
            <person name="Dougan E. K."/>
            <person name="Rhodes N."/>
            <person name="Thang M."/>
            <person name="Chan C."/>
        </authorList>
    </citation>
    <scope>NUCLEOTIDE SEQUENCE</scope>
</reference>
<feature type="binding site" evidence="4">
    <location>
        <position position="239"/>
    </location>
    <ligand>
        <name>S-adenosyl-L-methionine</name>
        <dbReference type="ChEBI" id="CHEBI:59789"/>
    </ligand>
</feature>
<dbReference type="PROSITE" id="PS01231">
    <property type="entry name" value="TRMA_2"/>
    <property type="match status" value="1"/>
</dbReference>
<keyword evidence="1 4" id="KW-0489">Methyltransferase</keyword>
<dbReference type="PANTHER" id="PTHR11061:SF30">
    <property type="entry name" value="TRNA (URACIL(54)-C(5))-METHYLTRANSFERASE"/>
    <property type="match status" value="1"/>
</dbReference>
<dbReference type="SUPFAM" id="SSF53335">
    <property type="entry name" value="S-adenosyl-L-methionine-dependent methyltransferases"/>
    <property type="match status" value="1"/>
</dbReference>
<feature type="active site" description="Nucleophile" evidence="4">
    <location>
        <position position="371"/>
    </location>
</feature>
<feature type="binding site" evidence="4">
    <location>
        <position position="344"/>
    </location>
    <ligand>
        <name>S-adenosyl-L-methionine</name>
        <dbReference type="ChEBI" id="CHEBI:59789"/>
    </ligand>
</feature>
<dbReference type="PROSITE" id="PS01230">
    <property type="entry name" value="TRMA_1"/>
    <property type="match status" value="1"/>
</dbReference>
<evidence type="ECO:0000313" key="7">
    <source>
        <dbReference type="EMBL" id="CAE7450008.1"/>
    </source>
</evidence>
<dbReference type="CDD" id="cd02440">
    <property type="entry name" value="AdoMet_MTases"/>
    <property type="match status" value="1"/>
</dbReference>